<feature type="domain" description="HTH LytTR-type" evidence="1">
    <location>
        <begin position="39"/>
        <end position="143"/>
    </location>
</feature>
<dbReference type="Pfam" id="PF04397">
    <property type="entry name" value="LytTR"/>
    <property type="match status" value="1"/>
</dbReference>
<reference evidence="2" key="1">
    <citation type="journal article" date="2021" name="PeerJ">
        <title>Extensive microbial diversity within the chicken gut microbiome revealed by metagenomics and culture.</title>
        <authorList>
            <person name="Gilroy R."/>
            <person name="Ravi A."/>
            <person name="Getino M."/>
            <person name="Pursley I."/>
            <person name="Horton D.L."/>
            <person name="Alikhan N.F."/>
            <person name="Baker D."/>
            <person name="Gharbi K."/>
            <person name="Hall N."/>
            <person name="Watson M."/>
            <person name="Adriaenssens E.M."/>
            <person name="Foster-Nyarko E."/>
            <person name="Jarju S."/>
            <person name="Secka A."/>
            <person name="Antonio M."/>
            <person name="Oren A."/>
            <person name="Chaudhuri R.R."/>
            <person name="La Ragione R."/>
            <person name="Hildebrand F."/>
            <person name="Pallen M.J."/>
        </authorList>
    </citation>
    <scope>NUCLEOTIDE SEQUENCE</scope>
    <source>
        <strain evidence="2">ChiGjej1B1-14440</strain>
    </source>
</reference>
<evidence type="ECO:0000313" key="3">
    <source>
        <dbReference type="Proteomes" id="UP000886724"/>
    </source>
</evidence>
<evidence type="ECO:0000259" key="1">
    <source>
        <dbReference type="PROSITE" id="PS50930"/>
    </source>
</evidence>
<name>A0A9D1XPJ5_9FIRM</name>
<dbReference type="PANTHER" id="PTHR37299">
    <property type="entry name" value="TRANSCRIPTIONAL REGULATOR-RELATED"/>
    <property type="match status" value="1"/>
</dbReference>
<accession>A0A9D1XPJ5</accession>
<dbReference type="Proteomes" id="UP000886724">
    <property type="component" value="Unassembled WGS sequence"/>
</dbReference>
<gene>
    <name evidence="2" type="ORF">H9980_12925</name>
</gene>
<dbReference type="EMBL" id="DXET01000292">
    <property type="protein sequence ID" value="HIX82851.1"/>
    <property type="molecule type" value="Genomic_DNA"/>
</dbReference>
<dbReference type="SMART" id="SM00850">
    <property type="entry name" value="LytTR"/>
    <property type="match status" value="1"/>
</dbReference>
<evidence type="ECO:0000313" key="2">
    <source>
        <dbReference type="EMBL" id="HIX82851.1"/>
    </source>
</evidence>
<dbReference type="GO" id="GO:0003677">
    <property type="term" value="F:DNA binding"/>
    <property type="evidence" value="ECO:0007669"/>
    <property type="project" value="InterPro"/>
</dbReference>
<protein>
    <submittedName>
        <fullName evidence="2">LytTR family transcriptional regulator</fullName>
    </submittedName>
</protein>
<dbReference type="PANTHER" id="PTHR37299:SF1">
    <property type="entry name" value="STAGE 0 SPORULATION PROTEIN A HOMOLOG"/>
    <property type="match status" value="1"/>
</dbReference>
<comment type="caution">
    <text evidence="2">The sequence shown here is derived from an EMBL/GenBank/DDBJ whole genome shotgun (WGS) entry which is preliminary data.</text>
</comment>
<organism evidence="2 3">
    <name type="scientific">Candidatus Erysipelatoclostridium merdavium</name>
    <dbReference type="NCBI Taxonomy" id="2838566"/>
    <lineage>
        <taxon>Bacteria</taxon>
        <taxon>Bacillati</taxon>
        <taxon>Bacillota</taxon>
        <taxon>Erysipelotrichia</taxon>
        <taxon>Erysipelotrichales</taxon>
        <taxon>Erysipelotrichales incertae sedis</taxon>
    </lineage>
</organism>
<dbReference type="PROSITE" id="PS50930">
    <property type="entry name" value="HTH_LYTTR"/>
    <property type="match status" value="1"/>
</dbReference>
<dbReference type="Gene3D" id="2.40.50.1020">
    <property type="entry name" value="LytTr DNA-binding domain"/>
    <property type="match status" value="1"/>
</dbReference>
<dbReference type="AlphaFoldDB" id="A0A9D1XPJ5"/>
<proteinExistence type="predicted"/>
<dbReference type="InterPro" id="IPR007492">
    <property type="entry name" value="LytTR_DNA-bd_dom"/>
</dbReference>
<dbReference type="GO" id="GO:0000156">
    <property type="term" value="F:phosphorelay response regulator activity"/>
    <property type="evidence" value="ECO:0007669"/>
    <property type="project" value="InterPro"/>
</dbReference>
<dbReference type="InterPro" id="IPR046947">
    <property type="entry name" value="LytR-like"/>
</dbReference>
<reference evidence="2" key="2">
    <citation type="submission" date="2021-04" db="EMBL/GenBank/DDBJ databases">
        <authorList>
            <person name="Gilroy R."/>
        </authorList>
    </citation>
    <scope>NUCLEOTIDE SEQUENCE</scope>
    <source>
        <strain evidence="2">ChiGjej1B1-14440</strain>
    </source>
</reference>
<sequence>MKVTIDCNDNNELEIIIKCKKIDDNIKQIVSLFEDKPYLIGKLNDRTYQIKIEDIYYLEANEDHIFIYCKNKVYETNSRLYELENKLDNRYFIRISKSIILNLRKLASVKAYLNGRYEATLINNERVIITRHYVNDFKKKFGM</sequence>